<geneLocation type="plasmid" evidence="1 2">
    <name>A14S_lp36</name>
</geneLocation>
<reference evidence="1 2" key="1">
    <citation type="journal article" date="2012" name="J. Bacteriol.">
        <title>Whole-Genome Sequences of Borrelia bissettii, Borrelia valaisiana, and Borrelia spielmanii.</title>
        <authorList>
            <person name="Schutzer S.E."/>
            <person name="Fraser-Liggett C.M."/>
            <person name="Qiu W.G."/>
            <person name="Kraiczy P."/>
            <person name="Mongodin E.F."/>
            <person name="Dunn J.J."/>
            <person name="Luft B.J."/>
            <person name="Casjens S.R."/>
        </authorList>
    </citation>
    <scope>NUCLEOTIDE SEQUENCE [LARGE SCALE GENOMIC DNA]</scope>
    <source>
        <strain evidence="1 2">A14S</strain>
        <plasmid evidence="1 2">A14S_lp36</plasmid>
    </source>
</reference>
<evidence type="ECO:0000313" key="2">
    <source>
        <dbReference type="Proteomes" id="UP000003481"/>
    </source>
</evidence>
<protein>
    <submittedName>
        <fullName evidence="1">Uncharacterized protein</fullName>
    </submittedName>
</protein>
<dbReference type="HOGENOM" id="CLU_2895104_0_0_12"/>
<organism evidence="1 2">
    <name type="scientific">Borreliella spielmanii A14S</name>
    <dbReference type="NCBI Taxonomy" id="498742"/>
    <lineage>
        <taxon>Bacteria</taxon>
        <taxon>Pseudomonadati</taxon>
        <taxon>Spirochaetota</taxon>
        <taxon>Spirochaetia</taxon>
        <taxon>Spirochaetales</taxon>
        <taxon>Borreliaceae</taxon>
        <taxon>Borreliella</taxon>
    </lineage>
</organism>
<gene>
    <name evidence="1" type="ORF">BSPA14S_K0017</name>
</gene>
<name>C0RBS7_9SPIR</name>
<dbReference type="AlphaFoldDB" id="C0RBS7"/>
<keyword evidence="1" id="KW-0614">Plasmid</keyword>
<proteinExistence type="predicted"/>
<dbReference type="Proteomes" id="UP000003481">
    <property type="component" value="Plasmid A14S_lp36"/>
</dbReference>
<accession>C0RBS7</accession>
<evidence type="ECO:0000313" key="1">
    <source>
        <dbReference type="EMBL" id="ACN53190.1"/>
    </source>
</evidence>
<dbReference type="EMBL" id="CP001466">
    <property type="protein sequence ID" value="ACN53190.1"/>
    <property type="molecule type" value="Genomic_DNA"/>
</dbReference>
<sequence>MLCLYRSIKDNKFIKNLLVVRDIDNKYYSLATVEGLDSKNNNKTKDDKKEVADINMNIKYLY</sequence>